<evidence type="ECO:0000313" key="14">
    <source>
        <dbReference type="EMBL" id="CAJ1952234.1"/>
    </source>
</evidence>
<dbReference type="Proteomes" id="UP001295423">
    <property type="component" value="Unassembled WGS sequence"/>
</dbReference>
<evidence type="ECO:0000256" key="7">
    <source>
        <dbReference type="ARBA" id="ARBA00023080"/>
    </source>
</evidence>
<sequence length="291" mass="32120">MVKEELDSAKLDSPVKKPKAPSSSSSQHMLVKIAVGSSNPCKIEAVKQALQRVLDRKAEEEQKANEAGEEPTDKPFKVVLEVEGFGVESGVADQPFGDEETRTGAKNRAKKAYEEYKKKHGSNPALAIGLEGGLEWSSPMDDDEDEDSDEIIDTLWCMAWMAVYGKRRKLLVDLLASEDSKFYTEKQKPTFGLAKTGMFPLPSAIAKMVQDDMELGDADDKLFGRVNGKKSNGTVGILTNNVITRAEYYEQALILALVPWIRPDVYGNPFEKEPSPGFFGHLICSSRNGKK</sequence>
<feature type="region of interest" description="Disordered" evidence="12">
    <location>
        <begin position="54"/>
        <end position="75"/>
    </location>
</feature>
<evidence type="ECO:0000313" key="15">
    <source>
        <dbReference type="Proteomes" id="UP001295423"/>
    </source>
</evidence>
<evidence type="ECO:0000256" key="9">
    <source>
        <dbReference type="ARBA" id="ARBA00038901"/>
    </source>
</evidence>
<dbReference type="InterPro" id="IPR026533">
    <property type="entry name" value="NTPase/PRRC1"/>
</dbReference>
<keyword evidence="7" id="KW-0546">Nucleotide metabolism</keyword>
<dbReference type="InterPro" id="IPR050299">
    <property type="entry name" value="YjjX_NTPase"/>
</dbReference>
<keyword evidence="3" id="KW-0479">Metal-binding</keyword>
<feature type="compositionally biased region" description="Basic and acidic residues" evidence="12">
    <location>
        <begin position="1"/>
        <end position="15"/>
    </location>
</feature>
<dbReference type="AlphaFoldDB" id="A0AAD2FSU8"/>
<evidence type="ECO:0000256" key="3">
    <source>
        <dbReference type="ARBA" id="ARBA00022723"/>
    </source>
</evidence>
<dbReference type="GO" id="GO:0103023">
    <property type="term" value="F:ITPase activity"/>
    <property type="evidence" value="ECO:0007669"/>
    <property type="project" value="UniProtKB-EC"/>
</dbReference>
<comment type="cofactor">
    <cofactor evidence="1">
        <name>Mn(2+)</name>
        <dbReference type="ChEBI" id="CHEBI:29035"/>
    </cofactor>
</comment>
<organism evidence="14 15">
    <name type="scientific">Cylindrotheca closterium</name>
    <dbReference type="NCBI Taxonomy" id="2856"/>
    <lineage>
        <taxon>Eukaryota</taxon>
        <taxon>Sar</taxon>
        <taxon>Stramenopiles</taxon>
        <taxon>Ochrophyta</taxon>
        <taxon>Bacillariophyta</taxon>
        <taxon>Bacillariophyceae</taxon>
        <taxon>Bacillariophycidae</taxon>
        <taxon>Bacillariales</taxon>
        <taxon>Bacillariaceae</taxon>
        <taxon>Cylindrotheca</taxon>
    </lineage>
</organism>
<dbReference type="Gene3D" id="3.90.950.10">
    <property type="match status" value="1"/>
</dbReference>
<evidence type="ECO:0000256" key="5">
    <source>
        <dbReference type="ARBA" id="ARBA00022801"/>
    </source>
</evidence>
<dbReference type="GO" id="GO:0009117">
    <property type="term" value="P:nucleotide metabolic process"/>
    <property type="evidence" value="ECO:0007669"/>
    <property type="project" value="UniProtKB-KW"/>
</dbReference>
<gene>
    <name evidence="14" type="ORF">CYCCA115_LOCUS13450</name>
</gene>
<dbReference type="Pfam" id="PF01931">
    <property type="entry name" value="NTPase_I-T"/>
    <property type="match status" value="1"/>
</dbReference>
<proteinExistence type="predicted"/>
<evidence type="ECO:0000256" key="1">
    <source>
        <dbReference type="ARBA" id="ARBA00001936"/>
    </source>
</evidence>
<comment type="catalytic activity">
    <reaction evidence="11">
        <text>XTP + H2O = XDP + phosphate + H(+)</text>
        <dbReference type="Rhea" id="RHEA:28406"/>
        <dbReference type="ChEBI" id="CHEBI:15377"/>
        <dbReference type="ChEBI" id="CHEBI:15378"/>
        <dbReference type="ChEBI" id="CHEBI:43474"/>
        <dbReference type="ChEBI" id="CHEBI:59884"/>
        <dbReference type="ChEBI" id="CHEBI:61314"/>
        <dbReference type="EC" id="3.6.1.73"/>
    </reaction>
</comment>
<dbReference type="GO" id="GO:0046872">
    <property type="term" value="F:metal ion binding"/>
    <property type="evidence" value="ECO:0007669"/>
    <property type="project" value="UniProtKB-KW"/>
</dbReference>
<protein>
    <recommendedName>
        <fullName evidence="9">inosine/xanthosine triphosphatase</fullName>
        <ecNumber evidence="9">3.6.1.73</ecNumber>
    </recommendedName>
</protein>
<dbReference type="EC" id="3.6.1.73" evidence="9"/>
<keyword evidence="6" id="KW-0460">Magnesium</keyword>
<evidence type="ECO:0000259" key="13">
    <source>
        <dbReference type="Pfam" id="PF01931"/>
    </source>
</evidence>
<dbReference type="PANTHER" id="PTHR34699:SF2">
    <property type="entry name" value="NON-CANONICAL PURINE NTP PHOSPHATASE_PRRC1 DOMAIN-CONTAINING PROTEIN"/>
    <property type="match status" value="1"/>
</dbReference>
<feature type="region of interest" description="Disordered" evidence="12">
    <location>
        <begin position="1"/>
        <end position="28"/>
    </location>
</feature>
<reference evidence="14" key="1">
    <citation type="submission" date="2023-08" db="EMBL/GenBank/DDBJ databases">
        <authorList>
            <person name="Audoor S."/>
            <person name="Bilcke G."/>
        </authorList>
    </citation>
    <scope>NUCLEOTIDE SEQUENCE</scope>
</reference>
<evidence type="ECO:0000256" key="8">
    <source>
        <dbReference type="ARBA" id="ARBA00023211"/>
    </source>
</evidence>
<evidence type="ECO:0000256" key="4">
    <source>
        <dbReference type="ARBA" id="ARBA00022741"/>
    </source>
</evidence>
<dbReference type="EMBL" id="CAKOGP040001803">
    <property type="protein sequence ID" value="CAJ1952234.1"/>
    <property type="molecule type" value="Genomic_DNA"/>
</dbReference>
<dbReference type="PANTHER" id="PTHR34699">
    <property type="match status" value="1"/>
</dbReference>
<name>A0AAD2FSU8_9STRA</name>
<accession>A0AAD2FSU8</accession>
<dbReference type="SUPFAM" id="SSF52972">
    <property type="entry name" value="ITPase-like"/>
    <property type="match status" value="1"/>
</dbReference>
<keyword evidence="4" id="KW-0547">Nucleotide-binding</keyword>
<dbReference type="InterPro" id="IPR029001">
    <property type="entry name" value="ITPase-like_fam"/>
</dbReference>
<keyword evidence="5" id="KW-0378">Hydrolase</keyword>
<feature type="domain" description="Non-canonical purine NTP phosphatase/PRRC1" evidence="13">
    <location>
        <begin position="36"/>
        <end position="261"/>
    </location>
</feature>
<evidence type="ECO:0000256" key="10">
    <source>
        <dbReference type="ARBA" id="ARBA00048174"/>
    </source>
</evidence>
<comment type="cofactor">
    <cofactor evidence="2">
        <name>Mg(2+)</name>
        <dbReference type="ChEBI" id="CHEBI:18420"/>
    </cofactor>
</comment>
<dbReference type="GO" id="GO:0006772">
    <property type="term" value="P:thiamine metabolic process"/>
    <property type="evidence" value="ECO:0007669"/>
    <property type="project" value="TreeGrafter"/>
</dbReference>
<evidence type="ECO:0000256" key="2">
    <source>
        <dbReference type="ARBA" id="ARBA00001946"/>
    </source>
</evidence>
<comment type="caution">
    <text evidence="14">The sequence shown here is derived from an EMBL/GenBank/DDBJ whole genome shotgun (WGS) entry which is preliminary data.</text>
</comment>
<evidence type="ECO:0000256" key="12">
    <source>
        <dbReference type="SAM" id="MobiDB-lite"/>
    </source>
</evidence>
<comment type="catalytic activity">
    <reaction evidence="10">
        <text>ITP + H2O = IDP + phosphate + H(+)</text>
        <dbReference type="Rhea" id="RHEA:28330"/>
        <dbReference type="ChEBI" id="CHEBI:15377"/>
        <dbReference type="ChEBI" id="CHEBI:15378"/>
        <dbReference type="ChEBI" id="CHEBI:43474"/>
        <dbReference type="ChEBI" id="CHEBI:58280"/>
        <dbReference type="ChEBI" id="CHEBI:61402"/>
        <dbReference type="EC" id="3.6.1.73"/>
    </reaction>
</comment>
<keyword evidence="8" id="KW-0464">Manganese</keyword>
<evidence type="ECO:0000256" key="6">
    <source>
        <dbReference type="ARBA" id="ARBA00022842"/>
    </source>
</evidence>
<evidence type="ECO:0000256" key="11">
    <source>
        <dbReference type="ARBA" id="ARBA00048781"/>
    </source>
</evidence>
<dbReference type="GO" id="GO:0000166">
    <property type="term" value="F:nucleotide binding"/>
    <property type="evidence" value="ECO:0007669"/>
    <property type="project" value="UniProtKB-KW"/>
</dbReference>
<keyword evidence="15" id="KW-1185">Reference proteome</keyword>